<feature type="region of interest" description="Disordered" evidence="1">
    <location>
        <begin position="69"/>
        <end position="93"/>
    </location>
</feature>
<reference evidence="2 3" key="1">
    <citation type="journal article" date="2024" name="Science">
        <title>Giant polyketide synthase enzymes in the biosynthesis of giant marine polyether toxins.</title>
        <authorList>
            <person name="Fallon T.R."/>
            <person name="Shende V.V."/>
            <person name="Wierzbicki I.H."/>
            <person name="Pendleton A.L."/>
            <person name="Watervoot N.F."/>
            <person name="Auber R.P."/>
            <person name="Gonzalez D.J."/>
            <person name="Wisecaver J.H."/>
            <person name="Moore B.S."/>
        </authorList>
    </citation>
    <scope>NUCLEOTIDE SEQUENCE [LARGE SCALE GENOMIC DNA]</scope>
    <source>
        <strain evidence="2 3">12B1</strain>
    </source>
</reference>
<accession>A0AB34IR06</accession>
<keyword evidence="3" id="KW-1185">Reference proteome</keyword>
<name>A0AB34IR06_PRYPA</name>
<protein>
    <submittedName>
        <fullName evidence="2">Uncharacterized protein</fullName>
    </submittedName>
</protein>
<organism evidence="2 3">
    <name type="scientific">Prymnesium parvum</name>
    <name type="common">Toxic golden alga</name>
    <dbReference type="NCBI Taxonomy" id="97485"/>
    <lineage>
        <taxon>Eukaryota</taxon>
        <taxon>Haptista</taxon>
        <taxon>Haptophyta</taxon>
        <taxon>Prymnesiophyceae</taxon>
        <taxon>Prymnesiales</taxon>
        <taxon>Prymnesiaceae</taxon>
        <taxon>Prymnesium</taxon>
    </lineage>
</organism>
<evidence type="ECO:0000313" key="2">
    <source>
        <dbReference type="EMBL" id="KAL1504846.1"/>
    </source>
</evidence>
<dbReference type="EMBL" id="JBGBPQ010000019">
    <property type="protein sequence ID" value="KAL1504846.1"/>
    <property type="molecule type" value="Genomic_DNA"/>
</dbReference>
<evidence type="ECO:0000313" key="3">
    <source>
        <dbReference type="Proteomes" id="UP001515480"/>
    </source>
</evidence>
<proteinExistence type="predicted"/>
<dbReference type="AlphaFoldDB" id="A0AB34IR06"/>
<gene>
    <name evidence="2" type="ORF">AB1Y20_008617</name>
</gene>
<dbReference type="Proteomes" id="UP001515480">
    <property type="component" value="Unassembled WGS sequence"/>
</dbReference>
<evidence type="ECO:0000256" key="1">
    <source>
        <dbReference type="SAM" id="MobiDB-lite"/>
    </source>
</evidence>
<sequence length="201" mass="21882">MISLEIAIEACRNWKRHRHAGPMRTTPIAIAVLTTYACVDALAVGAPVAPRAAAAFRMRTPLALEKDGGNVNLRERKETEDKTTPSQNPEVEGNEWTLEKVASLGLAGVLSIAVAESVFWILSFPLSELLYFVSTGEWINLLEQEGQLKFLAFTAGWGALGGVLAQYRTVLTAAAMTPWMDANVVKPYLNPLIEKVKGSSK</sequence>
<feature type="compositionally biased region" description="Basic and acidic residues" evidence="1">
    <location>
        <begin position="69"/>
        <end position="83"/>
    </location>
</feature>
<comment type="caution">
    <text evidence="2">The sequence shown here is derived from an EMBL/GenBank/DDBJ whole genome shotgun (WGS) entry which is preliminary data.</text>
</comment>